<proteinExistence type="predicted"/>
<evidence type="ECO:0008006" key="3">
    <source>
        <dbReference type="Google" id="ProtNLM"/>
    </source>
</evidence>
<dbReference type="AlphaFoldDB" id="A0AAN8TGC0"/>
<keyword evidence="2" id="KW-1185">Reference proteome</keyword>
<dbReference type="EMBL" id="JBANQN010000007">
    <property type="protein sequence ID" value="KAK6784876.1"/>
    <property type="molecule type" value="Genomic_DNA"/>
</dbReference>
<sequence length="273" mass="31910">MNRLKHVLSTWSKETYGDIFHKVAAMEDVVKVKELQFEINSTNQNRKELVQAEEELQYYKLEEEYWTQKSGMKWFNDRDRSTNFFHSYVKGRRRRLHINEMENGHGVLLKDPTSIGEEAVKVFEKQFSQDIVYDDQKMLDCIAKLITEEQKESMDRTPTEEEIKEAVFSSNSESACGPDGFSGKFFQDCWEIIKKDITQMVIAFFCGWELPRYVTHTNLVLITKKEQVTRFMDLRPISLSAYINKVISKVIHGRLSEVLPAIISKNQIGFIKG</sequence>
<evidence type="ECO:0000313" key="1">
    <source>
        <dbReference type="EMBL" id="KAK6784876.1"/>
    </source>
</evidence>
<accession>A0AAN8TGC0</accession>
<dbReference type="InterPro" id="IPR052343">
    <property type="entry name" value="Retrotransposon-Effector_Assoc"/>
</dbReference>
<dbReference type="Proteomes" id="UP001371456">
    <property type="component" value="Unassembled WGS sequence"/>
</dbReference>
<dbReference type="PANTHER" id="PTHR46890:SF48">
    <property type="entry name" value="RNA-DIRECTED DNA POLYMERASE"/>
    <property type="match status" value="1"/>
</dbReference>
<dbReference type="PANTHER" id="PTHR46890">
    <property type="entry name" value="NON-LTR RETROLELEMENT REVERSE TRANSCRIPTASE-LIKE PROTEIN-RELATED"/>
    <property type="match status" value="1"/>
</dbReference>
<name>A0AAN8TGC0_SOLBU</name>
<evidence type="ECO:0000313" key="2">
    <source>
        <dbReference type="Proteomes" id="UP001371456"/>
    </source>
</evidence>
<comment type="caution">
    <text evidence="1">The sequence shown here is derived from an EMBL/GenBank/DDBJ whole genome shotgun (WGS) entry which is preliminary data.</text>
</comment>
<reference evidence="1 2" key="1">
    <citation type="submission" date="2024-02" db="EMBL/GenBank/DDBJ databases">
        <title>de novo genome assembly of Solanum bulbocastanum strain 11H21.</title>
        <authorList>
            <person name="Hosaka A.J."/>
        </authorList>
    </citation>
    <scope>NUCLEOTIDE SEQUENCE [LARGE SCALE GENOMIC DNA]</scope>
    <source>
        <tissue evidence="1">Young leaves</tissue>
    </source>
</reference>
<protein>
    <recommendedName>
        <fullName evidence="3">Reverse transcriptase domain-containing protein</fullName>
    </recommendedName>
</protein>
<organism evidence="1 2">
    <name type="scientific">Solanum bulbocastanum</name>
    <name type="common">Wild potato</name>
    <dbReference type="NCBI Taxonomy" id="147425"/>
    <lineage>
        <taxon>Eukaryota</taxon>
        <taxon>Viridiplantae</taxon>
        <taxon>Streptophyta</taxon>
        <taxon>Embryophyta</taxon>
        <taxon>Tracheophyta</taxon>
        <taxon>Spermatophyta</taxon>
        <taxon>Magnoliopsida</taxon>
        <taxon>eudicotyledons</taxon>
        <taxon>Gunneridae</taxon>
        <taxon>Pentapetalae</taxon>
        <taxon>asterids</taxon>
        <taxon>lamiids</taxon>
        <taxon>Solanales</taxon>
        <taxon>Solanaceae</taxon>
        <taxon>Solanoideae</taxon>
        <taxon>Solaneae</taxon>
        <taxon>Solanum</taxon>
    </lineage>
</organism>
<gene>
    <name evidence="1" type="ORF">RDI58_018331</name>
</gene>